<feature type="transmembrane region" description="Helical" evidence="2">
    <location>
        <begin position="144"/>
        <end position="163"/>
    </location>
</feature>
<protein>
    <submittedName>
        <fullName evidence="3">Uncharacterized protein</fullName>
    </submittedName>
</protein>
<name>A0ABN9T764_9DINO</name>
<evidence type="ECO:0000256" key="1">
    <source>
        <dbReference type="SAM" id="MobiDB-lite"/>
    </source>
</evidence>
<keyword evidence="2" id="KW-1133">Transmembrane helix</keyword>
<organism evidence="3 4">
    <name type="scientific">Prorocentrum cordatum</name>
    <dbReference type="NCBI Taxonomy" id="2364126"/>
    <lineage>
        <taxon>Eukaryota</taxon>
        <taxon>Sar</taxon>
        <taxon>Alveolata</taxon>
        <taxon>Dinophyceae</taxon>
        <taxon>Prorocentrales</taxon>
        <taxon>Prorocentraceae</taxon>
        <taxon>Prorocentrum</taxon>
    </lineage>
</organism>
<feature type="region of interest" description="Disordered" evidence="1">
    <location>
        <begin position="505"/>
        <end position="526"/>
    </location>
</feature>
<evidence type="ECO:0000313" key="3">
    <source>
        <dbReference type="EMBL" id="CAK0840934.1"/>
    </source>
</evidence>
<dbReference type="EMBL" id="CAUYUJ010014413">
    <property type="protein sequence ID" value="CAK0840934.1"/>
    <property type="molecule type" value="Genomic_DNA"/>
</dbReference>
<feature type="transmembrane region" description="Helical" evidence="2">
    <location>
        <begin position="194"/>
        <end position="214"/>
    </location>
</feature>
<accession>A0ABN9T764</accession>
<dbReference type="Proteomes" id="UP001189429">
    <property type="component" value="Unassembled WGS sequence"/>
</dbReference>
<keyword evidence="2" id="KW-0472">Membrane</keyword>
<feature type="compositionally biased region" description="Polar residues" evidence="1">
    <location>
        <begin position="514"/>
        <end position="524"/>
    </location>
</feature>
<sequence>MRDAARSAGESPQPGEDAPLLEPGKASASDGGSAPIGKPLASAPLAEGEVMAETDNRLIRNVKEEDWLARAMRSQAAVRVDEILQPIADRWMNNKSIIKTGVPCTYEMIAQLKKEMFQQVYATMGDEMMPEDMVRAIVVKTDRYHPYVACLLSVVTLGLFYLFRPRDDEGVIVLTKNERISAYRVMRHSVFESFFGVFKATAYVTMVFFLITIVPSTITDTFGLTSDSVVQMESFIKNTFTKLWEDDVNRFQRNTELQVVTYILFIIFFLFWMWTKFPHDYGTRQRQAHAADKVSCAQFCLSGGKWGRTCRFRLFFGRYPEQSSLDNKMAMRNFEVVGIANKEELSTTSGTNPFAGHTRRSLLIYGMFVYYCFMAIDVYLTYILPPITWNQESYVIQEFCLQPDMVESTCAREPCRNWVLSKEKYDPNWYTFCDALTWIPAAANETGADVDDANATTVGTTTEGATVNTTSTTGGVADEAVGEFEVGYGVLDVVSAVPARPRRVTADTGAEEVSNGTDANSSAPSAAPVCDIGMSPPCCAGCTSAYMNKIMENRELDIFGMLVSAVLDIAAVAITIVAASAAFGHVEEKDHVDIQFKR</sequence>
<feature type="transmembrane region" description="Helical" evidence="2">
    <location>
        <begin position="362"/>
        <end position="384"/>
    </location>
</feature>
<proteinExistence type="predicted"/>
<keyword evidence="2" id="KW-0812">Transmembrane</keyword>
<feature type="region of interest" description="Disordered" evidence="1">
    <location>
        <begin position="1"/>
        <end position="47"/>
    </location>
</feature>
<feature type="transmembrane region" description="Helical" evidence="2">
    <location>
        <begin position="259"/>
        <end position="275"/>
    </location>
</feature>
<feature type="transmembrane region" description="Helical" evidence="2">
    <location>
        <begin position="558"/>
        <end position="583"/>
    </location>
</feature>
<feature type="non-terminal residue" evidence="3">
    <location>
        <position position="598"/>
    </location>
</feature>
<reference evidence="3" key="1">
    <citation type="submission" date="2023-10" db="EMBL/GenBank/DDBJ databases">
        <authorList>
            <person name="Chen Y."/>
            <person name="Shah S."/>
            <person name="Dougan E. K."/>
            <person name="Thang M."/>
            <person name="Chan C."/>
        </authorList>
    </citation>
    <scope>NUCLEOTIDE SEQUENCE [LARGE SCALE GENOMIC DNA]</scope>
</reference>
<evidence type="ECO:0000313" key="4">
    <source>
        <dbReference type="Proteomes" id="UP001189429"/>
    </source>
</evidence>
<gene>
    <name evidence="3" type="ORF">PCOR1329_LOCUS36260</name>
</gene>
<comment type="caution">
    <text evidence="3">The sequence shown here is derived from an EMBL/GenBank/DDBJ whole genome shotgun (WGS) entry which is preliminary data.</text>
</comment>
<keyword evidence="4" id="KW-1185">Reference proteome</keyword>
<evidence type="ECO:0000256" key="2">
    <source>
        <dbReference type="SAM" id="Phobius"/>
    </source>
</evidence>